<feature type="domain" description="N-acetyltransferase" evidence="1">
    <location>
        <begin position="7"/>
        <end position="140"/>
    </location>
</feature>
<dbReference type="Pfam" id="PF13673">
    <property type="entry name" value="Acetyltransf_10"/>
    <property type="match status" value="1"/>
</dbReference>
<protein>
    <submittedName>
        <fullName evidence="2">Ribosomal protein S18 acetylase RimI-like enzyme</fullName>
    </submittedName>
</protein>
<organism evidence="2 3">
    <name type="scientific">Spirochaeta isovalerica</name>
    <dbReference type="NCBI Taxonomy" id="150"/>
    <lineage>
        <taxon>Bacteria</taxon>
        <taxon>Pseudomonadati</taxon>
        <taxon>Spirochaetota</taxon>
        <taxon>Spirochaetia</taxon>
        <taxon>Spirochaetales</taxon>
        <taxon>Spirochaetaceae</taxon>
        <taxon>Spirochaeta</taxon>
    </lineage>
</organism>
<name>A0A841RH43_9SPIO</name>
<accession>A0A841RH43</accession>
<gene>
    <name evidence="2" type="ORF">HNR50_004396</name>
</gene>
<dbReference type="Proteomes" id="UP000587760">
    <property type="component" value="Unassembled WGS sequence"/>
</dbReference>
<dbReference type="CDD" id="cd04301">
    <property type="entry name" value="NAT_SF"/>
    <property type="match status" value="1"/>
</dbReference>
<proteinExistence type="predicted"/>
<keyword evidence="3" id="KW-1185">Reference proteome</keyword>
<dbReference type="GO" id="GO:0016747">
    <property type="term" value="F:acyltransferase activity, transferring groups other than amino-acyl groups"/>
    <property type="evidence" value="ECO:0007669"/>
    <property type="project" value="InterPro"/>
</dbReference>
<dbReference type="Gene3D" id="3.40.630.30">
    <property type="match status" value="1"/>
</dbReference>
<dbReference type="GO" id="GO:0005840">
    <property type="term" value="C:ribosome"/>
    <property type="evidence" value="ECO:0007669"/>
    <property type="project" value="UniProtKB-KW"/>
</dbReference>
<evidence type="ECO:0000259" key="1">
    <source>
        <dbReference type="PROSITE" id="PS51186"/>
    </source>
</evidence>
<evidence type="ECO:0000313" key="3">
    <source>
        <dbReference type="Proteomes" id="UP000587760"/>
    </source>
</evidence>
<dbReference type="PROSITE" id="PS51186">
    <property type="entry name" value="GNAT"/>
    <property type="match status" value="1"/>
</dbReference>
<dbReference type="AlphaFoldDB" id="A0A841RH43"/>
<dbReference type="RefSeq" id="WP_184748925.1">
    <property type="nucleotide sequence ID" value="NZ_JACHGJ010000016.1"/>
</dbReference>
<dbReference type="InterPro" id="IPR000182">
    <property type="entry name" value="GNAT_dom"/>
</dbReference>
<keyword evidence="2" id="KW-0689">Ribosomal protein</keyword>
<dbReference type="InterPro" id="IPR016181">
    <property type="entry name" value="Acyl_CoA_acyltransferase"/>
</dbReference>
<sequence>MPQITQVKVDPNNEDLDFIVSSWTYNPTKERIKERISRHLSEGKLFSMVYQNQLIGAVAYKEIDQNVSEITGIGISVKHRNQGFGRQLINIIEQEIPTKEILIETDNNAVNFYEHCEYKIYNTKTLDNGIIRYQLIKKKI</sequence>
<evidence type="ECO:0000313" key="2">
    <source>
        <dbReference type="EMBL" id="MBB6482691.1"/>
    </source>
</evidence>
<keyword evidence="2" id="KW-0687">Ribonucleoprotein</keyword>
<comment type="caution">
    <text evidence="2">The sequence shown here is derived from an EMBL/GenBank/DDBJ whole genome shotgun (WGS) entry which is preliminary data.</text>
</comment>
<dbReference type="SUPFAM" id="SSF55729">
    <property type="entry name" value="Acyl-CoA N-acyltransferases (Nat)"/>
    <property type="match status" value="1"/>
</dbReference>
<dbReference type="EMBL" id="JACHGJ010000016">
    <property type="protein sequence ID" value="MBB6482691.1"/>
    <property type="molecule type" value="Genomic_DNA"/>
</dbReference>
<reference evidence="2 3" key="1">
    <citation type="submission" date="2020-08" db="EMBL/GenBank/DDBJ databases">
        <title>Genomic Encyclopedia of Type Strains, Phase IV (KMG-IV): sequencing the most valuable type-strain genomes for metagenomic binning, comparative biology and taxonomic classification.</title>
        <authorList>
            <person name="Goeker M."/>
        </authorList>
    </citation>
    <scope>NUCLEOTIDE SEQUENCE [LARGE SCALE GENOMIC DNA]</scope>
    <source>
        <strain evidence="2 3">DSM 2461</strain>
    </source>
</reference>